<dbReference type="RefSeq" id="WP_146289633.1">
    <property type="nucleotide sequence ID" value="NZ_CP042304.1"/>
</dbReference>
<name>A0A5B8LSG8_9HYPH</name>
<protein>
    <submittedName>
        <fullName evidence="2">Prolyl oligopeptidase family serine peptidase</fullName>
    </submittedName>
</protein>
<evidence type="ECO:0000259" key="1">
    <source>
        <dbReference type="Pfam" id="PF00326"/>
    </source>
</evidence>
<keyword evidence="3" id="KW-1185">Reference proteome</keyword>
<dbReference type="KEGG" id="dea:FPZ08_08830"/>
<proteinExistence type="predicted"/>
<dbReference type="Proteomes" id="UP000315364">
    <property type="component" value="Chromosome"/>
</dbReference>
<feature type="domain" description="Peptidase S9 prolyl oligopeptidase catalytic" evidence="1">
    <location>
        <begin position="135"/>
        <end position="293"/>
    </location>
</feature>
<dbReference type="GO" id="GO:0008236">
    <property type="term" value="F:serine-type peptidase activity"/>
    <property type="evidence" value="ECO:0007669"/>
    <property type="project" value="InterPro"/>
</dbReference>
<dbReference type="InterPro" id="IPR029058">
    <property type="entry name" value="AB_hydrolase_fold"/>
</dbReference>
<dbReference type="PANTHER" id="PTHR47381">
    <property type="entry name" value="ALPHA/BETA-HYDROLASES SUPERFAMILY PROTEIN"/>
    <property type="match status" value="1"/>
</dbReference>
<evidence type="ECO:0000313" key="2">
    <source>
        <dbReference type="EMBL" id="QDZ10849.1"/>
    </source>
</evidence>
<dbReference type="AlphaFoldDB" id="A0A5B8LSG8"/>
<dbReference type="GO" id="GO:0006508">
    <property type="term" value="P:proteolysis"/>
    <property type="evidence" value="ECO:0007669"/>
    <property type="project" value="InterPro"/>
</dbReference>
<dbReference type="Pfam" id="PF00326">
    <property type="entry name" value="Peptidase_S9"/>
    <property type="match status" value="1"/>
</dbReference>
<accession>A0A5B8LSG8</accession>
<reference evidence="2 3" key="1">
    <citation type="submission" date="2019-07" db="EMBL/GenBank/DDBJ databases">
        <title>Full genome sequence of Devosia sp. Gsoil 520.</title>
        <authorList>
            <person name="Im W.-T."/>
        </authorList>
    </citation>
    <scope>NUCLEOTIDE SEQUENCE [LARGE SCALE GENOMIC DNA]</scope>
    <source>
        <strain evidence="2 3">Gsoil 520</strain>
    </source>
</reference>
<dbReference type="InterPro" id="IPR001375">
    <property type="entry name" value="Peptidase_S9_cat"/>
</dbReference>
<organism evidence="2 3">
    <name type="scientific">Devosia ginsengisoli</name>
    <dbReference type="NCBI Taxonomy" id="400770"/>
    <lineage>
        <taxon>Bacteria</taxon>
        <taxon>Pseudomonadati</taxon>
        <taxon>Pseudomonadota</taxon>
        <taxon>Alphaproteobacteria</taxon>
        <taxon>Hyphomicrobiales</taxon>
        <taxon>Devosiaceae</taxon>
        <taxon>Devosia</taxon>
    </lineage>
</organism>
<dbReference type="Gene3D" id="3.40.50.1820">
    <property type="entry name" value="alpha/beta hydrolase"/>
    <property type="match status" value="1"/>
</dbReference>
<evidence type="ECO:0000313" key="3">
    <source>
        <dbReference type="Proteomes" id="UP000315364"/>
    </source>
</evidence>
<dbReference type="EMBL" id="CP042304">
    <property type="protein sequence ID" value="QDZ10849.1"/>
    <property type="molecule type" value="Genomic_DNA"/>
</dbReference>
<dbReference type="PANTHER" id="PTHR47381:SF3">
    <property type="entry name" value="ALPHA_BETA-HYDROLASES SUPERFAMILY PROTEIN"/>
    <property type="match status" value="1"/>
</dbReference>
<sequence length="298" mass="32104">MAITRTRFRELIGLAEPAVSLLSSRAEPMDGYVIEHLRLQLGDEDVRGILTRPTDNSRRLPAILYGHSHGGGYGIGASELLDGREYLLDPLGPVFARAGYVTLCIDMPVFGERATVSESFAAKALLWHGKSLFGQMLSDHAAALTYLAGRDDVDPTRIGAFGISMGCVLSYWLAAMDERIAAVAHLCCFADFRTMIELGAHDGHGIYLTVPGLLTEADGGSIAALIAPRPQLVCLGEADSLTPPAAVARAWAELEPAYATMRDRLERVSEAGIGHQETPRMREAMLAFFATHLAPPMG</sequence>
<dbReference type="SUPFAM" id="SSF53474">
    <property type="entry name" value="alpha/beta-Hydrolases"/>
    <property type="match status" value="1"/>
</dbReference>
<dbReference type="OrthoDB" id="217645at2"/>
<gene>
    <name evidence="2" type="ORF">FPZ08_08830</name>
</gene>